<feature type="domain" description="NmrA-like" evidence="3">
    <location>
        <begin position="89"/>
        <end position="283"/>
    </location>
</feature>
<evidence type="ECO:0000313" key="5">
    <source>
        <dbReference type="Proteomes" id="UP001201163"/>
    </source>
</evidence>
<dbReference type="Pfam" id="PF05368">
    <property type="entry name" value="NmrA"/>
    <property type="match status" value="1"/>
</dbReference>
<dbReference type="InterPro" id="IPR051609">
    <property type="entry name" value="NmrA/Isoflavone_reductase-like"/>
</dbReference>
<comment type="caution">
    <text evidence="4">The sequence shown here is derived from an EMBL/GenBank/DDBJ whole genome shotgun (WGS) entry which is preliminary data.</text>
</comment>
<dbReference type="Gene3D" id="3.40.50.720">
    <property type="entry name" value="NAD(P)-binding Rossmann-like Domain"/>
    <property type="match status" value="1"/>
</dbReference>
<dbReference type="Gene3D" id="3.90.25.10">
    <property type="entry name" value="UDP-galactose 4-epimerase, domain 1"/>
    <property type="match status" value="1"/>
</dbReference>
<accession>A0AAD4LCH9</accession>
<dbReference type="GO" id="GO:0016491">
    <property type="term" value="F:oxidoreductase activity"/>
    <property type="evidence" value="ECO:0007669"/>
    <property type="project" value="UniProtKB-KW"/>
</dbReference>
<dbReference type="InterPro" id="IPR036291">
    <property type="entry name" value="NAD(P)-bd_dom_sf"/>
</dbReference>
<evidence type="ECO:0000256" key="1">
    <source>
        <dbReference type="ARBA" id="ARBA00022857"/>
    </source>
</evidence>
<keyword evidence="2" id="KW-0560">Oxidoreductase</keyword>
<keyword evidence="1" id="KW-0521">NADP</keyword>
<dbReference type="EMBL" id="JAKELL010000059">
    <property type="protein sequence ID" value="KAH8985906.1"/>
    <property type="molecule type" value="Genomic_DNA"/>
</dbReference>
<proteinExistence type="predicted"/>
<dbReference type="Proteomes" id="UP001201163">
    <property type="component" value="Unassembled WGS sequence"/>
</dbReference>
<dbReference type="AlphaFoldDB" id="A0AAD4LCH9"/>
<evidence type="ECO:0000256" key="2">
    <source>
        <dbReference type="ARBA" id="ARBA00023002"/>
    </source>
</evidence>
<dbReference type="InterPro" id="IPR008030">
    <property type="entry name" value="NmrA-like"/>
</dbReference>
<keyword evidence="5" id="KW-1185">Reference proteome</keyword>
<protein>
    <submittedName>
        <fullName evidence="4">NmrA-like family-domain-containing protein</fullName>
    </submittedName>
</protein>
<gene>
    <name evidence="4" type="ORF">EDB92DRAFT_1881410</name>
</gene>
<evidence type="ECO:0000313" key="4">
    <source>
        <dbReference type="EMBL" id="KAH8985906.1"/>
    </source>
</evidence>
<dbReference type="SUPFAM" id="SSF51735">
    <property type="entry name" value="NAD(P)-binding Rossmann-fold domains"/>
    <property type="match status" value="1"/>
</dbReference>
<sequence length="327" mass="36172">MNKSLLRGQGPKIHLHRAIAYIHTHVRVQEFCHRRSWHLWQLRRPPILERQDGWNGQRSRRPHPPGTFVTAATGDCGAIYSPVIRQGSKTTIEGDAKVVAVDYSNKESIKNALTGVDVVICTISRTALDLQAGIAAAAKEAGVKLFIPSEFGNVSEGETQGMFGQKAGIQTELKTLDIPCTNFYTGPFADKIWAPFLDLDVRSGKVTIGGNGNKQISFTSRADIARYVSYVLTRLPAEQLNNRSFMIAGDNKSFNDIFKGFEVKTGRKVEVTYVPISEFDARLAANPNDLPALLHKFFATAGPFPKTDNHLYPDWNPSLVLDHVPVS</sequence>
<organism evidence="4 5">
    <name type="scientific">Lactarius akahatsu</name>
    <dbReference type="NCBI Taxonomy" id="416441"/>
    <lineage>
        <taxon>Eukaryota</taxon>
        <taxon>Fungi</taxon>
        <taxon>Dikarya</taxon>
        <taxon>Basidiomycota</taxon>
        <taxon>Agaricomycotina</taxon>
        <taxon>Agaricomycetes</taxon>
        <taxon>Russulales</taxon>
        <taxon>Russulaceae</taxon>
        <taxon>Lactarius</taxon>
    </lineage>
</organism>
<dbReference type="PANTHER" id="PTHR47706:SF11">
    <property type="entry name" value="ISOFLAVONE REDUCTASE FAMILY PROTEIN (AFU_ORTHOLOGUE AFUA_1G12510)"/>
    <property type="match status" value="1"/>
</dbReference>
<dbReference type="PANTHER" id="PTHR47706">
    <property type="entry name" value="NMRA-LIKE FAMILY PROTEIN"/>
    <property type="match status" value="1"/>
</dbReference>
<evidence type="ECO:0000259" key="3">
    <source>
        <dbReference type="Pfam" id="PF05368"/>
    </source>
</evidence>
<name>A0AAD4LCH9_9AGAM</name>
<reference evidence="4" key="1">
    <citation type="submission" date="2022-01" db="EMBL/GenBank/DDBJ databases">
        <title>Comparative genomics reveals a dynamic genome evolution in the ectomycorrhizal milk-cap (Lactarius) mushrooms.</title>
        <authorList>
            <consortium name="DOE Joint Genome Institute"/>
            <person name="Lebreton A."/>
            <person name="Tang N."/>
            <person name="Kuo A."/>
            <person name="LaButti K."/>
            <person name="Drula E."/>
            <person name="Barry K."/>
            <person name="Clum A."/>
            <person name="Lipzen A."/>
            <person name="Mousain D."/>
            <person name="Ng V."/>
            <person name="Wang R."/>
            <person name="Wang X."/>
            <person name="Dai Y."/>
            <person name="Henrissat B."/>
            <person name="Grigoriev I.V."/>
            <person name="Guerin-Laguette A."/>
            <person name="Yu F."/>
            <person name="Martin F.M."/>
        </authorList>
    </citation>
    <scope>NUCLEOTIDE SEQUENCE</scope>
    <source>
        <strain evidence="4">QP</strain>
    </source>
</reference>